<dbReference type="Pfam" id="PF01796">
    <property type="entry name" value="OB_ChsH2_C"/>
    <property type="match status" value="1"/>
</dbReference>
<dbReference type="SUPFAM" id="SSF50249">
    <property type="entry name" value="Nucleic acid-binding proteins"/>
    <property type="match status" value="1"/>
</dbReference>
<dbReference type="InterPro" id="IPR002878">
    <property type="entry name" value="ChsH2_C"/>
</dbReference>
<dbReference type="InterPro" id="IPR022002">
    <property type="entry name" value="ChsH2_Znr"/>
</dbReference>
<evidence type="ECO:0000259" key="1">
    <source>
        <dbReference type="Pfam" id="PF01796"/>
    </source>
</evidence>
<dbReference type="InterPro" id="IPR012340">
    <property type="entry name" value="NA-bd_OB-fold"/>
</dbReference>
<evidence type="ECO:0000313" key="4">
    <source>
        <dbReference type="Proteomes" id="UP001551482"/>
    </source>
</evidence>
<feature type="domain" description="ChsH2 rubredoxin-like zinc ribbon" evidence="2">
    <location>
        <begin position="21"/>
        <end position="54"/>
    </location>
</feature>
<dbReference type="PANTHER" id="PTHR34075">
    <property type="entry name" value="BLR3430 PROTEIN"/>
    <property type="match status" value="1"/>
</dbReference>
<comment type="caution">
    <text evidence="3">The sequence shown here is derived from an EMBL/GenBank/DDBJ whole genome shotgun (WGS) entry which is preliminary data.</text>
</comment>
<accession>A0ABV3D8F0</accession>
<feature type="domain" description="ChsH2 C-terminal OB-fold" evidence="1">
    <location>
        <begin position="61"/>
        <end position="121"/>
    </location>
</feature>
<dbReference type="Proteomes" id="UP001551482">
    <property type="component" value="Unassembled WGS sequence"/>
</dbReference>
<dbReference type="RefSeq" id="WP_358347122.1">
    <property type="nucleotide sequence ID" value="NZ_JBEZFP010000001.1"/>
</dbReference>
<evidence type="ECO:0000313" key="3">
    <source>
        <dbReference type="EMBL" id="MEU8132011.1"/>
    </source>
</evidence>
<dbReference type="InterPro" id="IPR052513">
    <property type="entry name" value="Thioester_dehydratase-like"/>
</dbReference>
<dbReference type="PANTHER" id="PTHR34075:SF5">
    <property type="entry name" value="BLR3430 PROTEIN"/>
    <property type="match status" value="1"/>
</dbReference>
<organism evidence="3 4">
    <name type="scientific">Streptodolium elevatio</name>
    <dbReference type="NCBI Taxonomy" id="3157996"/>
    <lineage>
        <taxon>Bacteria</taxon>
        <taxon>Bacillati</taxon>
        <taxon>Actinomycetota</taxon>
        <taxon>Actinomycetes</taxon>
        <taxon>Kitasatosporales</taxon>
        <taxon>Streptomycetaceae</taxon>
        <taxon>Streptodolium</taxon>
    </lineage>
</organism>
<dbReference type="Pfam" id="PF12172">
    <property type="entry name" value="zf-ChsH2"/>
    <property type="match status" value="1"/>
</dbReference>
<name>A0ABV3D8F0_9ACTN</name>
<evidence type="ECO:0000259" key="2">
    <source>
        <dbReference type="Pfam" id="PF12172"/>
    </source>
</evidence>
<keyword evidence="4" id="KW-1185">Reference proteome</keyword>
<reference evidence="3 4" key="1">
    <citation type="submission" date="2024-06" db="EMBL/GenBank/DDBJ databases">
        <title>The Natural Products Discovery Center: Release of the First 8490 Sequenced Strains for Exploring Actinobacteria Biosynthetic Diversity.</title>
        <authorList>
            <person name="Kalkreuter E."/>
            <person name="Kautsar S.A."/>
            <person name="Yang D."/>
            <person name="Bader C.D."/>
            <person name="Teijaro C.N."/>
            <person name="Fluegel L."/>
            <person name="Davis C.M."/>
            <person name="Simpson J.R."/>
            <person name="Lauterbach L."/>
            <person name="Steele A.D."/>
            <person name="Gui C."/>
            <person name="Meng S."/>
            <person name="Li G."/>
            <person name="Viehrig K."/>
            <person name="Ye F."/>
            <person name="Su P."/>
            <person name="Kiefer A.F."/>
            <person name="Nichols A."/>
            <person name="Cepeda A.J."/>
            <person name="Yan W."/>
            <person name="Fan B."/>
            <person name="Jiang Y."/>
            <person name="Adhikari A."/>
            <person name="Zheng C.-J."/>
            <person name="Schuster L."/>
            <person name="Cowan T.M."/>
            <person name="Smanski M.J."/>
            <person name="Chevrette M.G."/>
            <person name="De Carvalho L.P.S."/>
            <person name="Shen B."/>
        </authorList>
    </citation>
    <scope>NUCLEOTIDE SEQUENCE [LARGE SCALE GENOMIC DNA]</scope>
    <source>
        <strain evidence="3 4">NPDC048946</strain>
    </source>
</reference>
<gene>
    <name evidence="3" type="ORF">AB0C36_00720</name>
</gene>
<sequence>MAGTADAYEVPAPDEVTGPWWDATRERRLVVQRCADCGRLQHYPRALCTACGKTLLEFTGVTGRGRVDTFTVTYRAPRPEIEVPYVVARVRLHEGPILLSTVVGCAPEAVVCDMPVVVDWRPLPDGRALPVFRPDPHPDLPM</sequence>
<dbReference type="EMBL" id="JBEZFP010000001">
    <property type="protein sequence ID" value="MEU8132011.1"/>
    <property type="molecule type" value="Genomic_DNA"/>
</dbReference>
<protein>
    <submittedName>
        <fullName evidence="3">Zn-ribbon domain-containing OB-fold protein</fullName>
    </submittedName>
</protein>
<proteinExistence type="predicted"/>
<dbReference type="Gene3D" id="6.10.30.10">
    <property type="match status" value="1"/>
</dbReference>